<dbReference type="AlphaFoldDB" id="A0AAX6DIL5"/>
<comment type="similarity">
    <text evidence="1">Belongs to the QWRF family.</text>
</comment>
<evidence type="ECO:0000256" key="1">
    <source>
        <dbReference type="ARBA" id="ARBA00010016"/>
    </source>
</evidence>
<feature type="region of interest" description="Disordered" evidence="2">
    <location>
        <begin position="177"/>
        <end position="235"/>
    </location>
</feature>
<dbReference type="EMBL" id="JANAVB010044219">
    <property type="protein sequence ID" value="KAJ6791584.1"/>
    <property type="molecule type" value="Genomic_DNA"/>
</dbReference>
<dbReference type="PANTHER" id="PTHR31807:SF37">
    <property type="entry name" value="HAUS AUGMIN-LIKE COMPLEX SUBUNIT 8"/>
    <property type="match status" value="1"/>
</dbReference>
<sequence length="635" mass="69131">MDTCKDDPPGAVLLQKSYSTEEKPRPVFVPLEKNNAVQANGKPRTREITSRYKLGITQTPRPSSPNAWQTSPMPRTSATQRAQSADRKRPSTPSSPSSRHSAPSSPPARPSPPSTPSSKSSVSSSSSSRPSTPSSPSKRSSTPVRDSMTERLTSSRKLLVGRAPDVLWPSMRSLSASFQSESSPVLSSDKAVRKPSPDRSLKPSPNAVSERKRTPLRGRNTSDQSENSRPIENTHTRVIEQLRWPAMMGGKLSSSLLSSKSLDLTDKVSRSVSLPISGRGISPTRRAPLGSSSSKSLQKSTSEAIKVVSSGGKEKATRVTSLAKSVDSLPVENAPSTRQSRCPSPVKPLVRPSSPNKALSTSSPISRGIQYPTRARPSTPVSSLSSTLRGMHSPSRTRPSTPCSRSSNATTQVGVSSSVLYIADLQKGKKNANHIEDAHRLRLLYNRDLQWRFVNARADAAFSTQKLIAEDMIYNVWDITSELRDSVVMKRINVQNLRREVQLNTILQEQIAYLEDWSALEREHSISLSGAIEALKACTLLLPVTEGARADVRAVKNAISSAVDVMQAMGSSICYLLSRVEGTNCLVSELSEVASRERAMLDECRELLASTSAMQVQECSLRTNLIQLRQDVQAE</sequence>
<dbReference type="InterPro" id="IPR007573">
    <property type="entry name" value="QWRF"/>
</dbReference>
<reference evidence="3" key="2">
    <citation type="submission" date="2023-04" db="EMBL/GenBank/DDBJ databases">
        <authorList>
            <person name="Bruccoleri R.E."/>
            <person name="Oakeley E.J."/>
            <person name="Faust A.-M."/>
            <person name="Dessus-Babus S."/>
            <person name="Altorfer M."/>
            <person name="Burckhardt D."/>
            <person name="Oertli M."/>
            <person name="Naumann U."/>
            <person name="Petersen F."/>
            <person name="Wong J."/>
        </authorList>
    </citation>
    <scope>NUCLEOTIDE SEQUENCE</scope>
    <source>
        <strain evidence="3">GSM-AAB239-AS_SAM_17_03QT</strain>
        <tissue evidence="3">Leaf</tissue>
    </source>
</reference>
<dbReference type="PANTHER" id="PTHR31807">
    <property type="entry name" value="AUGMIN FAMILY MEMBER"/>
    <property type="match status" value="1"/>
</dbReference>
<feature type="compositionally biased region" description="Pro residues" evidence="2">
    <location>
        <begin position="104"/>
        <end position="115"/>
    </location>
</feature>
<comment type="caution">
    <text evidence="3">The sequence shown here is derived from an EMBL/GenBank/DDBJ whole genome shotgun (WGS) entry which is preliminary data.</text>
</comment>
<reference evidence="3" key="1">
    <citation type="journal article" date="2023" name="GigaByte">
        <title>Genome assembly of the bearded iris, Iris pallida Lam.</title>
        <authorList>
            <person name="Bruccoleri R.E."/>
            <person name="Oakeley E.J."/>
            <person name="Faust A.M.E."/>
            <person name="Altorfer M."/>
            <person name="Dessus-Babus S."/>
            <person name="Burckhardt D."/>
            <person name="Oertli M."/>
            <person name="Naumann U."/>
            <person name="Petersen F."/>
            <person name="Wong J."/>
        </authorList>
    </citation>
    <scope>NUCLEOTIDE SEQUENCE</scope>
    <source>
        <strain evidence="3">GSM-AAB239-AS_SAM_17_03QT</strain>
    </source>
</reference>
<feature type="compositionally biased region" description="Polar residues" evidence="2">
    <location>
        <begin position="177"/>
        <end position="186"/>
    </location>
</feature>
<protein>
    <submittedName>
        <fullName evidence="3">AUGMIN subunit 8-like</fullName>
    </submittedName>
</protein>
<feature type="compositionally biased region" description="Polar residues" evidence="2">
    <location>
        <begin position="353"/>
        <end position="365"/>
    </location>
</feature>
<feature type="compositionally biased region" description="Basic and acidic residues" evidence="2">
    <location>
        <begin position="190"/>
        <end position="201"/>
    </location>
</feature>
<feature type="compositionally biased region" description="Low complexity" evidence="2">
    <location>
        <begin position="116"/>
        <end position="145"/>
    </location>
</feature>
<evidence type="ECO:0000256" key="2">
    <source>
        <dbReference type="SAM" id="MobiDB-lite"/>
    </source>
</evidence>
<proteinExistence type="inferred from homology"/>
<dbReference type="Proteomes" id="UP001140949">
    <property type="component" value="Unassembled WGS sequence"/>
</dbReference>
<name>A0AAX6DIL5_IRIPA</name>
<feature type="region of interest" description="Disordered" evidence="2">
    <location>
        <begin position="1"/>
        <end position="159"/>
    </location>
</feature>
<feature type="region of interest" description="Disordered" evidence="2">
    <location>
        <begin position="274"/>
        <end position="411"/>
    </location>
</feature>
<feature type="compositionally biased region" description="Low complexity" evidence="2">
    <location>
        <begin position="376"/>
        <end position="407"/>
    </location>
</feature>
<dbReference type="GO" id="GO:0005880">
    <property type="term" value="C:nuclear microtubule"/>
    <property type="evidence" value="ECO:0007669"/>
    <property type="project" value="TreeGrafter"/>
</dbReference>
<dbReference type="GO" id="GO:0008017">
    <property type="term" value="F:microtubule binding"/>
    <property type="evidence" value="ECO:0007669"/>
    <property type="project" value="TreeGrafter"/>
</dbReference>
<dbReference type="Pfam" id="PF04484">
    <property type="entry name" value="QWRF"/>
    <property type="match status" value="1"/>
</dbReference>
<evidence type="ECO:0000313" key="4">
    <source>
        <dbReference type="Proteomes" id="UP001140949"/>
    </source>
</evidence>
<dbReference type="GO" id="GO:0051225">
    <property type="term" value="P:spindle assembly"/>
    <property type="evidence" value="ECO:0007669"/>
    <property type="project" value="TreeGrafter"/>
</dbReference>
<gene>
    <name evidence="3" type="ORF">M6B38_243090</name>
</gene>
<organism evidence="3 4">
    <name type="scientific">Iris pallida</name>
    <name type="common">Sweet iris</name>
    <dbReference type="NCBI Taxonomy" id="29817"/>
    <lineage>
        <taxon>Eukaryota</taxon>
        <taxon>Viridiplantae</taxon>
        <taxon>Streptophyta</taxon>
        <taxon>Embryophyta</taxon>
        <taxon>Tracheophyta</taxon>
        <taxon>Spermatophyta</taxon>
        <taxon>Magnoliopsida</taxon>
        <taxon>Liliopsida</taxon>
        <taxon>Asparagales</taxon>
        <taxon>Iridaceae</taxon>
        <taxon>Iridoideae</taxon>
        <taxon>Irideae</taxon>
        <taxon>Iris</taxon>
    </lineage>
</organism>
<evidence type="ECO:0000313" key="3">
    <source>
        <dbReference type="EMBL" id="KAJ6791584.1"/>
    </source>
</evidence>
<keyword evidence="4" id="KW-1185">Reference proteome</keyword>
<feature type="compositionally biased region" description="Low complexity" evidence="2">
    <location>
        <begin position="291"/>
        <end position="302"/>
    </location>
</feature>
<feature type="compositionally biased region" description="Polar residues" evidence="2">
    <location>
        <begin position="219"/>
        <end position="231"/>
    </location>
</feature>
<feature type="compositionally biased region" description="Polar residues" evidence="2">
    <location>
        <begin position="56"/>
        <end position="83"/>
    </location>
</feature>
<accession>A0AAX6DIL5</accession>
<feature type="compositionally biased region" description="Low complexity" evidence="2">
    <location>
        <begin position="91"/>
        <end position="103"/>
    </location>
</feature>
<dbReference type="GO" id="GO:0005737">
    <property type="term" value="C:cytoplasm"/>
    <property type="evidence" value="ECO:0007669"/>
    <property type="project" value="TreeGrafter"/>
</dbReference>